<keyword evidence="4" id="KW-1185">Reference proteome</keyword>
<dbReference type="AlphaFoldDB" id="A0A7W3TEJ6"/>
<keyword evidence="2" id="KW-0812">Transmembrane</keyword>
<feature type="transmembrane region" description="Helical" evidence="2">
    <location>
        <begin position="80"/>
        <end position="99"/>
    </location>
</feature>
<protein>
    <submittedName>
        <fullName evidence="3">DUF2752 domain-containing protein</fullName>
    </submittedName>
</protein>
<sequence>PPPPNPGLPGHRPSRDPASRPALVVAGLLGLGVLLVLAVVDPSIPGRYPPCPVRALSGLWCPGCGGLRAGHALTRGDLPAALRANALVPVLALTVLLVPPLRTIRRRLRPPEGRARGRTRPGRGPGSHLRRPGATIHLLVGVVVLPVLTVFTVLRNLPVGAFLAP</sequence>
<feature type="transmembrane region" description="Helical" evidence="2">
    <location>
        <begin position="21"/>
        <end position="40"/>
    </location>
</feature>
<dbReference type="RefSeq" id="WP_182606882.1">
    <property type="nucleotide sequence ID" value="NZ_VKHT01000477.1"/>
</dbReference>
<proteinExistence type="predicted"/>
<organism evidence="3 4">
    <name type="scientific">Streptomyces alkaliphilus</name>
    <dbReference type="NCBI Taxonomy" id="1472722"/>
    <lineage>
        <taxon>Bacteria</taxon>
        <taxon>Bacillati</taxon>
        <taxon>Actinomycetota</taxon>
        <taxon>Actinomycetes</taxon>
        <taxon>Kitasatosporales</taxon>
        <taxon>Streptomycetaceae</taxon>
        <taxon>Streptomyces</taxon>
    </lineage>
</organism>
<evidence type="ECO:0000256" key="2">
    <source>
        <dbReference type="SAM" id="Phobius"/>
    </source>
</evidence>
<feature type="transmembrane region" description="Helical" evidence="2">
    <location>
        <begin position="136"/>
        <end position="154"/>
    </location>
</feature>
<dbReference type="Pfam" id="PF10825">
    <property type="entry name" value="DUF2752"/>
    <property type="match status" value="1"/>
</dbReference>
<evidence type="ECO:0000256" key="1">
    <source>
        <dbReference type="SAM" id="MobiDB-lite"/>
    </source>
</evidence>
<feature type="non-terminal residue" evidence="3">
    <location>
        <position position="1"/>
    </location>
</feature>
<dbReference type="InterPro" id="IPR021215">
    <property type="entry name" value="DUF2752"/>
</dbReference>
<dbReference type="Proteomes" id="UP000538929">
    <property type="component" value="Unassembled WGS sequence"/>
</dbReference>
<keyword evidence="2" id="KW-0472">Membrane</keyword>
<gene>
    <name evidence="3" type="ORF">FNQ90_15105</name>
</gene>
<comment type="caution">
    <text evidence="3">The sequence shown here is derived from an EMBL/GenBank/DDBJ whole genome shotgun (WGS) entry which is preliminary data.</text>
</comment>
<keyword evidence="2" id="KW-1133">Transmembrane helix</keyword>
<accession>A0A7W3TEJ6</accession>
<evidence type="ECO:0000313" key="4">
    <source>
        <dbReference type="Proteomes" id="UP000538929"/>
    </source>
</evidence>
<dbReference type="EMBL" id="VKHT01000477">
    <property type="protein sequence ID" value="MBB0245391.1"/>
    <property type="molecule type" value="Genomic_DNA"/>
</dbReference>
<name>A0A7W3TEJ6_9ACTN</name>
<evidence type="ECO:0000313" key="3">
    <source>
        <dbReference type="EMBL" id="MBB0245391.1"/>
    </source>
</evidence>
<feature type="region of interest" description="Disordered" evidence="1">
    <location>
        <begin position="108"/>
        <end position="130"/>
    </location>
</feature>
<reference evidence="4" key="1">
    <citation type="submission" date="2019-10" db="EMBL/GenBank/DDBJ databases">
        <title>Streptomyces sp. nov., a novel actinobacterium isolated from alkaline environment.</title>
        <authorList>
            <person name="Golinska P."/>
        </authorList>
    </citation>
    <scope>NUCLEOTIDE SEQUENCE [LARGE SCALE GENOMIC DNA]</scope>
    <source>
        <strain evidence="4">DSM 42118</strain>
    </source>
</reference>